<evidence type="ECO:0000256" key="3">
    <source>
        <dbReference type="ARBA" id="ARBA00011984"/>
    </source>
</evidence>
<keyword evidence="4" id="KW-1003">Cell membrane</keyword>
<dbReference type="SMART" id="SM00176">
    <property type="entry name" value="RAN"/>
    <property type="match status" value="1"/>
</dbReference>
<feature type="compositionally biased region" description="Acidic residues" evidence="14">
    <location>
        <begin position="415"/>
        <end position="427"/>
    </location>
</feature>
<dbReference type="EC" id="3.6.5.2" evidence="3"/>
<feature type="compositionally biased region" description="Basic and acidic residues" evidence="14">
    <location>
        <begin position="463"/>
        <end position="485"/>
    </location>
</feature>
<keyword evidence="6" id="KW-0547">Nucleotide-binding</keyword>
<dbReference type="OrthoDB" id="5976022at2759"/>
<feature type="compositionally biased region" description="Basic and acidic residues" evidence="14">
    <location>
        <begin position="306"/>
        <end position="332"/>
    </location>
</feature>
<dbReference type="PANTHER" id="PTHR24070">
    <property type="entry name" value="RAS, DI-RAS, AND RHEB FAMILY MEMBERS OF SMALL GTPASE SUPERFAMILY"/>
    <property type="match status" value="1"/>
</dbReference>
<keyword evidence="5" id="KW-0488">Methylation</keyword>
<feature type="region of interest" description="Disordered" evidence="14">
    <location>
        <begin position="270"/>
        <end position="501"/>
    </location>
</feature>
<evidence type="ECO:0000313" key="18">
    <source>
        <dbReference type="Proteomes" id="UP000241769"/>
    </source>
</evidence>
<evidence type="ECO:0000256" key="12">
    <source>
        <dbReference type="ARBA" id="ARBA00037188"/>
    </source>
</evidence>
<feature type="chain" id="PRO_5015138716" description="small monomeric GTPase" evidence="15">
    <location>
        <begin position="27"/>
        <end position="605"/>
    </location>
</feature>
<feature type="region of interest" description="Disordered" evidence="14">
    <location>
        <begin position="234"/>
        <end position="253"/>
    </location>
</feature>
<dbReference type="GO" id="GO:0005886">
    <property type="term" value="C:plasma membrane"/>
    <property type="evidence" value="ECO:0007669"/>
    <property type="project" value="UniProtKB-SubCell"/>
</dbReference>
<feature type="compositionally biased region" description="Basic and acidic residues" evidence="14">
    <location>
        <begin position="270"/>
        <end position="279"/>
    </location>
</feature>
<evidence type="ECO:0000256" key="15">
    <source>
        <dbReference type="SAM" id="SignalP"/>
    </source>
</evidence>
<comment type="similarity">
    <text evidence="2">Belongs to the small GTPase superfamily. Ras family.</text>
</comment>
<feature type="compositionally biased region" description="Basic residues" evidence="14">
    <location>
        <begin position="349"/>
        <end position="359"/>
    </location>
</feature>
<evidence type="ECO:0000259" key="16">
    <source>
        <dbReference type="Pfam" id="PF11160"/>
    </source>
</evidence>
<comment type="caution">
    <text evidence="17">The sequence shown here is derived from an EMBL/GenBank/DDBJ whole genome shotgun (WGS) entry which is preliminary data.</text>
</comment>
<keyword evidence="7" id="KW-0378">Hydrolase</keyword>
<evidence type="ECO:0000256" key="10">
    <source>
        <dbReference type="ARBA" id="ARBA00023288"/>
    </source>
</evidence>
<evidence type="ECO:0000256" key="8">
    <source>
        <dbReference type="ARBA" id="ARBA00023134"/>
    </source>
</evidence>
<dbReference type="EMBL" id="MDYQ01000025">
    <property type="protein sequence ID" value="PRP86873.1"/>
    <property type="molecule type" value="Genomic_DNA"/>
</dbReference>
<feature type="domain" description="Hypervirulence associated protein TUDOR" evidence="16">
    <location>
        <begin position="253"/>
        <end position="311"/>
    </location>
</feature>
<evidence type="ECO:0000256" key="1">
    <source>
        <dbReference type="ARBA" id="ARBA00004342"/>
    </source>
</evidence>
<evidence type="ECO:0000256" key="13">
    <source>
        <dbReference type="ARBA" id="ARBA00048098"/>
    </source>
</evidence>
<feature type="signal peptide" evidence="15">
    <location>
        <begin position="1"/>
        <end position="26"/>
    </location>
</feature>
<feature type="compositionally biased region" description="Basic residues" evidence="14">
    <location>
        <begin position="431"/>
        <end position="448"/>
    </location>
</feature>
<dbReference type="InParanoid" id="A0A2P6NSD1"/>
<dbReference type="SMART" id="SM00173">
    <property type="entry name" value="RAS"/>
    <property type="match status" value="1"/>
</dbReference>
<evidence type="ECO:0000256" key="14">
    <source>
        <dbReference type="SAM" id="MobiDB-lite"/>
    </source>
</evidence>
<reference evidence="17 18" key="1">
    <citation type="journal article" date="2018" name="Genome Biol. Evol.">
        <title>Multiple Roots of Fruiting Body Formation in Amoebozoa.</title>
        <authorList>
            <person name="Hillmann F."/>
            <person name="Forbes G."/>
            <person name="Novohradska S."/>
            <person name="Ferling I."/>
            <person name="Riege K."/>
            <person name="Groth M."/>
            <person name="Westermann M."/>
            <person name="Marz M."/>
            <person name="Spaller T."/>
            <person name="Winckler T."/>
            <person name="Schaap P."/>
            <person name="Glockner G."/>
        </authorList>
    </citation>
    <scope>NUCLEOTIDE SEQUENCE [LARGE SCALE GENOMIC DNA]</scope>
    <source>
        <strain evidence="17 18">Jena</strain>
    </source>
</reference>
<dbReference type="NCBIfam" id="TIGR00231">
    <property type="entry name" value="small_GTP"/>
    <property type="match status" value="1"/>
</dbReference>
<dbReference type="GO" id="GO:0003925">
    <property type="term" value="F:G protein activity"/>
    <property type="evidence" value="ECO:0007669"/>
    <property type="project" value="UniProtKB-EC"/>
</dbReference>
<dbReference type="InterPro" id="IPR021331">
    <property type="entry name" value="Hva1_TUDOR"/>
</dbReference>
<dbReference type="Gene3D" id="3.40.50.300">
    <property type="entry name" value="P-loop containing nucleotide triphosphate hydrolases"/>
    <property type="match status" value="1"/>
</dbReference>
<dbReference type="InterPro" id="IPR005225">
    <property type="entry name" value="Small_GTP-bd"/>
</dbReference>
<evidence type="ECO:0000256" key="4">
    <source>
        <dbReference type="ARBA" id="ARBA00022475"/>
    </source>
</evidence>
<dbReference type="CDD" id="cd04138">
    <property type="entry name" value="H_N_K_Ras_like"/>
    <property type="match status" value="1"/>
</dbReference>
<dbReference type="STRING" id="1890364.A0A2P6NSD1"/>
<accession>A0A2P6NSD1</accession>
<keyword evidence="10" id="KW-0449">Lipoprotein</keyword>
<keyword evidence="11" id="KW-0636">Prenylation</keyword>
<protein>
    <recommendedName>
        <fullName evidence="3">small monomeric GTPase</fullName>
        <ecNumber evidence="3">3.6.5.2</ecNumber>
    </recommendedName>
</protein>
<dbReference type="InterPro" id="IPR020849">
    <property type="entry name" value="Small_GTPase_Ras-type"/>
</dbReference>
<organism evidence="17 18">
    <name type="scientific">Planoprotostelium fungivorum</name>
    <dbReference type="NCBI Taxonomy" id="1890364"/>
    <lineage>
        <taxon>Eukaryota</taxon>
        <taxon>Amoebozoa</taxon>
        <taxon>Evosea</taxon>
        <taxon>Variosea</taxon>
        <taxon>Cavosteliida</taxon>
        <taxon>Cavosteliaceae</taxon>
        <taxon>Planoprotostelium</taxon>
    </lineage>
</organism>
<dbReference type="PROSITE" id="PS51419">
    <property type="entry name" value="RAB"/>
    <property type="match status" value="1"/>
</dbReference>
<dbReference type="InterPro" id="IPR021487">
    <property type="entry name" value="DUF3140"/>
</dbReference>
<dbReference type="Pfam" id="PF00071">
    <property type="entry name" value="Ras"/>
    <property type="match status" value="1"/>
</dbReference>
<dbReference type="Pfam" id="PF11338">
    <property type="entry name" value="DUF3140"/>
    <property type="match status" value="1"/>
</dbReference>
<dbReference type="PROSITE" id="PS51420">
    <property type="entry name" value="RHO"/>
    <property type="match status" value="1"/>
</dbReference>
<dbReference type="Gene3D" id="2.30.30.1060">
    <property type="match status" value="1"/>
</dbReference>
<dbReference type="SMART" id="SM00175">
    <property type="entry name" value="RAB"/>
    <property type="match status" value="1"/>
</dbReference>
<evidence type="ECO:0000256" key="2">
    <source>
        <dbReference type="ARBA" id="ARBA00008344"/>
    </source>
</evidence>
<dbReference type="Pfam" id="PF11160">
    <property type="entry name" value="Hva1_TUDOR"/>
    <property type="match status" value="1"/>
</dbReference>
<evidence type="ECO:0000256" key="5">
    <source>
        <dbReference type="ARBA" id="ARBA00022481"/>
    </source>
</evidence>
<name>A0A2P6NSD1_9EUKA</name>
<dbReference type="InterPro" id="IPR001806">
    <property type="entry name" value="Small_GTPase"/>
</dbReference>
<dbReference type="InterPro" id="IPR027417">
    <property type="entry name" value="P-loop_NTPase"/>
</dbReference>
<keyword evidence="18" id="KW-1185">Reference proteome</keyword>
<evidence type="ECO:0000313" key="17">
    <source>
        <dbReference type="EMBL" id="PRP86873.1"/>
    </source>
</evidence>
<dbReference type="SMART" id="SM00174">
    <property type="entry name" value="RHO"/>
    <property type="match status" value="1"/>
</dbReference>
<dbReference type="SUPFAM" id="SSF52540">
    <property type="entry name" value="P-loop containing nucleoside triphosphate hydrolases"/>
    <property type="match status" value="1"/>
</dbReference>
<comment type="subcellular location">
    <subcellularLocation>
        <location evidence="1">Cell membrane</location>
        <topology evidence="1">Lipid-anchor</topology>
        <orientation evidence="1">Cytoplasmic side</orientation>
    </subcellularLocation>
</comment>
<proteinExistence type="inferred from homology"/>
<keyword evidence="9" id="KW-0472">Membrane</keyword>
<evidence type="ECO:0000256" key="9">
    <source>
        <dbReference type="ARBA" id="ARBA00023136"/>
    </source>
</evidence>
<gene>
    <name evidence="17" type="ORF">PROFUN_03621</name>
</gene>
<dbReference type="PROSITE" id="PS51421">
    <property type="entry name" value="RAS"/>
    <property type="match status" value="1"/>
</dbReference>
<dbReference type="AlphaFoldDB" id="A0A2P6NSD1"/>
<comment type="catalytic activity">
    <reaction evidence="13">
        <text>GTP + H2O = GDP + phosphate + H(+)</text>
        <dbReference type="Rhea" id="RHEA:19669"/>
        <dbReference type="ChEBI" id="CHEBI:15377"/>
        <dbReference type="ChEBI" id="CHEBI:15378"/>
        <dbReference type="ChEBI" id="CHEBI:37565"/>
        <dbReference type="ChEBI" id="CHEBI:43474"/>
        <dbReference type="ChEBI" id="CHEBI:58189"/>
        <dbReference type="EC" id="3.6.5.2"/>
    </reaction>
</comment>
<feature type="compositionally biased region" description="Acidic residues" evidence="14">
    <location>
        <begin position="486"/>
        <end position="499"/>
    </location>
</feature>
<keyword evidence="15" id="KW-0732">Signal</keyword>
<evidence type="ECO:0000256" key="6">
    <source>
        <dbReference type="ARBA" id="ARBA00022741"/>
    </source>
</evidence>
<dbReference type="FunFam" id="3.40.50.300:FF:000080">
    <property type="entry name" value="Ras-like GTPase Ras1"/>
    <property type="match status" value="1"/>
</dbReference>
<feature type="compositionally biased region" description="Polar residues" evidence="14">
    <location>
        <begin position="388"/>
        <end position="408"/>
    </location>
</feature>
<dbReference type="PRINTS" id="PR00449">
    <property type="entry name" value="RASTRNSFRMNG"/>
</dbReference>
<dbReference type="Proteomes" id="UP000241769">
    <property type="component" value="Unassembled WGS sequence"/>
</dbReference>
<feature type="compositionally biased region" description="Polar residues" evidence="14">
    <location>
        <begin position="234"/>
        <end position="247"/>
    </location>
</feature>
<evidence type="ECO:0000256" key="7">
    <source>
        <dbReference type="ARBA" id="ARBA00022801"/>
    </source>
</evidence>
<keyword evidence="8" id="KW-0342">GTP-binding</keyword>
<sequence length="605" mass="68649">MTLCTCCPRLGLVTLVMVCNFPTTVPIHRQADERQPHSLKSSLSPTMVLYKLVIIGDGGVGKSALTMQFTQNCWVAEYDPTIENSYRKQVNIDEETCMLDILDTAGQEEYAAMRDQYIRSGQGFYCVYSITSRQSFEAINRYRVQILRVKEEETYPIVIVANKSDLEKEREVSTLEGKELARSLGSPFIETSAKGRMGIEESFFQLVREIRKWKKLDGSHKDGRKGKCTILSRTNEKTVTTNSNSMSEDLHKGDQVTWNSASGAVEGTVEKKVEEDTQIKSHHVHATPEDPQFIVKSNKTGAPAAHKPDALEKMDEGKEDSSEKPAEEETKSPKSTKKNSPKKAAASPKKSRASPRRGKKQEEEEEEDDDDDDEDEEAPKGKKREAPASTSTTGVASRTRSRSGNISSPKKKQEEEDEEEEEEEEEERPAKKSRGKKATASPKKSKASPRKEKKEDEEEKADEEEKKEEKEEQKEEKKDDKKEDKKEEEEDDELTADEETVVKDFHNLVNMSADEIKEWLETKESGEVGFHKDGEKESVGVHSGHKIIEILGKDKKDFTDDDIAHMRKVRSYVKRHSAQKPDKEDVAHTRWTYSLKNWGHDPTKN</sequence>
<feature type="compositionally biased region" description="Acidic residues" evidence="14">
    <location>
        <begin position="363"/>
        <end position="377"/>
    </location>
</feature>
<comment type="function">
    <text evidence="12">Ras proteins bind GDP/GTP and possess intrinsic GTPase activity.</text>
</comment>
<dbReference type="GO" id="GO:0005525">
    <property type="term" value="F:GTP binding"/>
    <property type="evidence" value="ECO:0007669"/>
    <property type="project" value="UniProtKB-KW"/>
</dbReference>
<dbReference type="GO" id="GO:0007165">
    <property type="term" value="P:signal transduction"/>
    <property type="evidence" value="ECO:0007669"/>
    <property type="project" value="InterPro"/>
</dbReference>
<evidence type="ECO:0000256" key="11">
    <source>
        <dbReference type="ARBA" id="ARBA00023289"/>
    </source>
</evidence>